<dbReference type="AlphaFoldDB" id="A0A2S4WHS3"/>
<evidence type="ECO:0000256" key="1">
    <source>
        <dbReference type="SAM" id="MobiDB-lite"/>
    </source>
</evidence>
<organism evidence="2 3">
    <name type="scientific">Puccinia striiformis</name>
    <dbReference type="NCBI Taxonomy" id="27350"/>
    <lineage>
        <taxon>Eukaryota</taxon>
        <taxon>Fungi</taxon>
        <taxon>Dikarya</taxon>
        <taxon>Basidiomycota</taxon>
        <taxon>Pucciniomycotina</taxon>
        <taxon>Pucciniomycetes</taxon>
        <taxon>Pucciniales</taxon>
        <taxon>Pucciniaceae</taxon>
        <taxon>Puccinia</taxon>
    </lineage>
</organism>
<dbReference type="EMBL" id="PKSM01000022">
    <property type="protein sequence ID" value="POW21258.1"/>
    <property type="molecule type" value="Genomic_DNA"/>
</dbReference>
<comment type="caution">
    <text evidence="2">The sequence shown here is derived from an EMBL/GenBank/DDBJ whole genome shotgun (WGS) entry which is preliminary data.</text>
</comment>
<gene>
    <name evidence="2" type="ORF">PSHT_02585</name>
</gene>
<proteinExistence type="predicted"/>
<protein>
    <submittedName>
        <fullName evidence="2">Uncharacterized protein</fullName>
    </submittedName>
</protein>
<reference evidence="3" key="3">
    <citation type="journal article" date="2018" name="Mol. Plant Microbe Interact.">
        <title>Genome sequence resources for the wheat stripe rust pathogen (Puccinia striiformis f. sp. tritici) and the barley stripe rust pathogen (Puccinia striiformis f. sp. hordei).</title>
        <authorList>
            <person name="Xia C."/>
            <person name="Wang M."/>
            <person name="Yin C."/>
            <person name="Cornejo O.E."/>
            <person name="Hulbert S.H."/>
            <person name="Chen X."/>
        </authorList>
    </citation>
    <scope>NUCLEOTIDE SEQUENCE [LARGE SCALE GENOMIC DNA]</scope>
    <source>
        <strain evidence="3">93TX-2</strain>
    </source>
</reference>
<reference evidence="3" key="2">
    <citation type="journal article" date="2018" name="BMC Genomics">
        <title>Genomic insights into host adaptation between the wheat stripe rust pathogen (Puccinia striiformis f. sp. tritici) and the barley stripe rust pathogen (Puccinia striiformis f. sp. hordei).</title>
        <authorList>
            <person name="Xia C."/>
            <person name="Wang M."/>
            <person name="Yin C."/>
            <person name="Cornejo O.E."/>
            <person name="Hulbert S.H."/>
            <person name="Chen X."/>
        </authorList>
    </citation>
    <scope>NUCLEOTIDE SEQUENCE [LARGE SCALE GENOMIC DNA]</scope>
    <source>
        <strain evidence="3">93TX-2</strain>
    </source>
</reference>
<evidence type="ECO:0000313" key="3">
    <source>
        <dbReference type="Proteomes" id="UP000238274"/>
    </source>
</evidence>
<dbReference type="VEuPathDB" id="FungiDB:PSHT_02585"/>
<dbReference type="Proteomes" id="UP000238274">
    <property type="component" value="Unassembled WGS sequence"/>
</dbReference>
<evidence type="ECO:0000313" key="2">
    <source>
        <dbReference type="EMBL" id="POW21258.1"/>
    </source>
</evidence>
<feature type="region of interest" description="Disordered" evidence="1">
    <location>
        <begin position="26"/>
        <end position="67"/>
    </location>
</feature>
<sequence>MNPVNLINFMDNGFLAYQALDHIISSNREDPNGEEDQPLGKELQSPAPQRQPPATERLLFGKPNLSG</sequence>
<keyword evidence="3" id="KW-1185">Reference proteome</keyword>
<name>A0A2S4WHS3_9BASI</name>
<accession>A0A2S4WHS3</accession>
<reference evidence="2 3" key="1">
    <citation type="submission" date="2017-12" db="EMBL/GenBank/DDBJ databases">
        <title>Gene loss provides genomic basis for host adaptation in cereal stripe rust fungi.</title>
        <authorList>
            <person name="Xia C."/>
        </authorList>
    </citation>
    <scope>NUCLEOTIDE SEQUENCE [LARGE SCALE GENOMIC DNA]</scope>
    <source>
        <strain evidence="2 3">93TX-2</strain>
    </source>
</reference>